<evidence type="ECO:0000259" key="1">
    <source>
        <dbReference type="Pfam" id="PF00079"/>
    </source>
</evidence>
<comment type="caution">
    <text evidence="2">The sequence shown here is derived from an EMBL/GenBank/DDBJ whole genome shotgun (WGS) entry which is preliminary data.</text>
</comment>
<sequence length="252" mass="29652">MTDSVNKLTLNLAKYYLEQNRGVNTISVSGYLAYFTLLLVNTGLQGQAKYDLSAFLDCNYSYLQFSECYKFLEYECIHSFTIDEFSMIGRVKSAIFHSSPPVEDFKRIAYESYDFEHISIHPTDGARQYYAMEYWTELLKNVPISRILPESVYTELKLMILHEYIVSFKWLKPAKARYTQIAPFTDLYSRIIPVKMMRMIDYYKCFHDDDVRASILFIDLETNGTYAVVVLPYLNENIMDVIKRLNVFYHNI</sequence>
<evidence type="ECO:0000313" key="3">
    <source>
        <dbReference type="Proteomes" id="UP000031668"/>
    </source>
</evidence>
<dbReference type="AlphaFoldDB" id="A0A0C2NBD8"/>
<dbReference type="SUPFAM" id="SSF56574">
    <property type="entry name" value="Serpins"/>
    <property type="match status" value="1"/>
</dbReference>
<dbReference type="InterPro" id="IPR023796">
    <property type="entry name" value="Serpin_dom"/>
</dbReference>
<evidence type="ECO:0000313" key="2">
    <source>
        <dbReference type="EMBL" id="KII73625.1"/>
    </source>
</evidence>
<proteinExistence type="predicted"/>
<dbReference type="InterPro" id="IPR042178">
    <property type="entry name" value="Serpin_sf_1"/>
</dbReference>
<dbReference type="Gene3D" id="3.30.497.10">
    <property type="entry name" value="Antithrombin, subunit I, domain 2"/>
    <property type="match status" value="1"/>
</dbReference>
<dbReference type="EMBL" id="JWZT01000743">
    <property type="protein sequence ID" value="KII73625.1"/>
    <property type="molecule type" value="Genomic_DNA"/>
</dbReference>
<dbReference type="Gene3D" id="2.30.39.10">
    <property type="entry name" value="Alpha-1-antitrypsin, domain 1"/>
    <property type="match status" value="1"/>
</dbReference>
<name>A0A0C2NBD8_THEKT</name>
<organism evidence="2 3">
    <name type="scientific">Thelohanellus kitauei</name>
    <name type="common">Myxosporean</name>
    <dbReference type="NCBI Taxonomy" id="669202"/>
    <lineage>
        <taxon>Eukaryota</taxon>
        <taxon>Metazoa</taxon>
        <taxon>Cnidaria</taxon>
        <taxon>Myxozoa</taxon>
        <taxon>Myxosporea</taxon>
        <taxon>Bivalvulida</taxon>
        <taxon>Platysporina</taxon>
        <taxon>Myxobolidae</taxon>
        <taxon>Thelohanellus</taxon>
    </lineage>
</organism>
<feature type="domain" description="Serpin" evidence="1">
    <location>
        <begin position="4"/>
        <end position="246"/>
    </location>
</feature>
<keyword evidence="3" id="KW-1185">Reference proteome</keyword>
<gene>
    <name evidence="2" type="ORF">RF11_08240</name>
</gene>
<protein>
    <recommendedName>
        <fullName evidence="1">Serpin domain-containing protein</fullName>
    </recommendedName>
</protein>
<dbReference type="InterPro" id="IPR042185">
    <property type="entry name" value="Serpin_sf_2"/>
</dbReference>
<reference evidence="2 3" key="1">
    <citation type="journal article" date="2014" name="Genome Biol. Evol.">
        <title>The genome of the myxosporean Thelohanellus kitauei shows adaptations to nutrient acquisition within its fish host.</title>
        <authorList>
            <person name="Yang Y."/>
            <person name="Xiong J."/>
            <person name="Zhou Z."/>
            <person name="Huo F."/>
            <person name="Miao W."/>
            <person name="Ran C."/>
            <person name="Liu Y."/>
            <person name="Zhang J."/>
            <person name="Feng J."/>
            <person name="Wang M."/>
            <person name="Wang M."/>
            <person name="Wang L."/>
            <person name="Yao B."/>
        </authorList>
    </citation>
    <scope>NUCLEOTIDE SEQUENCE [LARGE SCALE GENOMIC DNA]</scope>
    <source>
        <strain evidence="2">Wuqing</strain>
    </source>
</reference>
<dbReference type="OrthoDB" id="5962704at2759"/>
<dbReference type="Proteomes" id="UP000031668">
    <property type="component" value="Unassembled WGS sequence"/>
</dbReference>
<dbReference type="InterPro" id="IPR036186">
    <property type="entry name" value="Serpin_sf"/>
</dbReference>
<accession>A0A0C2NBD8</accession>
<dbReference type="Pfam" id="PF00079">
    <property type="entry name" value="Serpin"/>
    <property type="match status" value="1"/>
</dbReference>